<evidence type="ECO:0000313" key="2">
    <source>
        <dbReference type="Proteomes" id="UP001139157"/>
    </source>
</evidence>
<organism evidence="1 2">
    <name type="scientific">Nocardia pulmonis</name>
    <dbReference type="NCBI Taxonomy" id="2951408"/>
    <lineage>
        <taxon>Bacteria</taxon>
        <taxon>Bacillati</taxon>
        <taxon>Actinomycetota</taxon>
        <taxon>Actinomycetes</taxon>
        <taxon>Mycobacteriales</taxon>
        <taxon>Nocardiaceae</taxon>
        <taxon>Nocardia</taxon>
    </lineage>
</organism>
<keyword evidence="2" id="KW-1185">Reference proteome</keyword>
<dbReference type="EMBL" id="JAMRXG010000009">
    <property type="protein sequence ID" value="MCM6776273.1"/>
    <property type="molecule type" value="Genomic_DNA"/>
</dbReference>
<gene>
    <name evidence="1" type="ORF">NDR86_22565</name>
</gene>
<accession>A0A9X2IYD4</accession>
<proteinExistence type="predicted"/>
<dbReference type="AlphaFoldDB" id="A0A9X2IYD4"/>
<sequence length="68" mass="7209">MIIVTYIHTGQTATIDSADFTETVTPWFPDATAEVRQEIAEVQHALNSGTFIAGSANGSLGLDISVVE</sequence>
<name>A0A9X2IYD4_9NOCA</name>
<reference evidence="1" key="1">
    <citation type="submission" date="2022-06" db="EMBL/GenBank/DDBJ databases">
        <title>Novel species in genus nocardia.</title>
        <authorList>
            <person name="Li F."/>
        </authorList>
    </citation>
    <scope>NUCLEOTIDE SEQUENCE</scope>
    <source>
        <strain evidence="1">CDC141</strain>
    </source>
</reference>
<evidence type="ECO:0000313" key="1">
    <source>
        <dbReference type="EMBL" id="MCM6776273.1"/>
    </source>
</evidence>
<dbReference type="Proteomes" id="UP001139157">
    <property type="component" value="Unassembled WGS sequence"/>
</dbReference>
<comment type="caution">
    <text evidence="1">The sequence shown here is derived from an EMBL/GenBank/DDBJ whole genome shotgun (WGS) entry which is preliminary data.</text>
</comment>
<protein>
    <submittedName>
        <fullName evidence="1">Uncharacterized protein</fullName>
    </submittedName>
</protein>
<dbReference type="RefSeq" id="WP_251914572.1">
    <property type="nucleotide sequence ID" value="NZ_JAMRXG010000009.1"/>
</dbReference>